<feature type="transmembrane region" description="Helical" evidence="1">
    <location>
        <begin position="23"/>
        <end position="47"/>
    </location>
</feature>
<feature type="transmembrane region" description="Helical" evidence="1">
    <location>
        <begin position="53"/>
        <end position="72"/>
    </location>
</feature>
<dbReference type="Proteomes" id="UP000317043">
    <property type="component" value="Unassembled WGS sequence"/>
</dbReference>
<dbReference type="OrthoDB" id="9812349at2"/>
<protein>
    <submittedName>
        <fullName evidence="2">Uncharacterized membrane protein YhaH (DUF805 family)</fullName>
    </submittedName>
</protein>
<evidence type="ECO:0000256" key="1">
    <source>
        <dbReference type="SAM" id="Phobius"/>
    </source>
</evidence>
<evidence type="ECO:0000313" key="3">
    <source>
        <dbReference type="Proteomes" id="UP000317043"/>
    </source>
</evidence>
<dbReference type="InParanoid" id="A0A543AR19"/>
<evidence type="ECO:0000313" key="2">
    <source>
        <dbReference type="EMBL" id="TQL75027.1"/>
    </source>
</evidence>
<dbReference type="RefSeq" id="WP_142034574.1">
    <property type="nucleotide sequence ID" value="NZ_JBHTGS010000002.1"/>
</dbReference>
<dbReference type="InterPro" id="IPR008523">
    <property type="entry name" value="DUF805"/>
</dbReference>
<keyword evidence="1" id="KW-1133">Transmembrane helix</keyword>
<dbReference type="PANTHER" id="PTHR34980:SF2">
    <property type="entry name" value="INNER MEMBRANE PROTEIN YHAH-RELATED"/>
    <property type="match status" value="1"/>
</dbReference>
<sequence length="122" mass="13466">MDWYLAVLKNYAGFSGRARRTEYWMYTLFNVLIVIALAIVGAIGAAADLPFLAFLYPLYLMAVLIPSLAVTVRRLHDTGKSGWMYFLVIIPLIGPILLLVFLASPSDDVNQYGNAAPRTPVG</sequence>
<dbReference type="Pfam" id="PF05656">
    <property type="entry name" value="DUF805"/>
    <property type="match status" value="1"/>
</dbReference>
<name>A0A543AR19_9ACTN</name>
<dbReference type="EMBL" id="VFOW01000001">
    <property type="protein sequence ID" value="TQL75027.1"/>
    <property type="molecule type" value="Genomic_DNA"/>
</dbReference>
<dbReference type="PANTHER" id="PTHR34980">
    <property type="entry name" value="INNER MEMBRANE PROTEIN-RELATED-RELATED"/>
    <property type="match status" value="1"/>
</dbReference>
<keyword evidence="1" id="KW-0812">Transmembrane</keyword>
<comment type="caution">
    <text evidence="2">The sequence shown here is derived from an EMBL/GenBank/DDBJ whole genome shotgun (WGS) entry which is preliminary data.</text>
</comment>
<dbReference type="GO" id="GO:0005886">
    <property type="term" value="C:plasma membrane"/>
    <property type="evidence" value="ECO:0007669"/>
    <property type="project" value="TreeGrafter"/>
</dbReference>
<gene>
    <name evidence="2" type="ORF">FB566_0519</name>
</gene>
<reference evidence="2 3" key="1">
    <citation type="submission" date="2019-06" db="EMBL/GenBank/DDBJ databases">
        <title>Sequencing the genomes of 1000 actinobacteria strains.</title>
        <authorList>
            <person name="Klenk H.-P."/>
        </authorList>
    </citation>
    <scope>NUCLEOTIDE SEQUENCE [LARGE SCALE GENOMIC DNA]</scope>
    <source>
        <strain evidence="2 3">DSM 45928</strain>
    </source>
</reference>
<accession>A0A543AR19</accession>
<proteinExistence type="predicted"/>
<feature type="transmembrane region" description="Helical" evidence="1">
    <location>
        <begin position="84"/>
        <end position="103"/>
    </location>
</feature>
<keyword evidence="1" id="KW-0472">Membrane</keyword>
<dbReference type="AlphaFoldDB" id="A0A543AR19"/>
<keyword evidence="3" id="KW-1185">Reference proteome</keyword>
<organism evidence="2 3">
    <name type="scientific">Stackebrandtia endophytica</name>
    <dbReference type="NCBI Taxonomy" id="1496996"/>
    <lineage>
        <taxon>Bacteria</taxon>
        <taxon>Bacillati</taxon>
        <taxon>Actinomycetota</taxon>
        <taxon>Actinomycetes</taxon>
        <taxon>Glycomycetales</taxon>
        <taxon>Glycomycetaceae</taxon>
        <taxon>Stackebrandtia</taxon>
    </lineage>
</organism>